<gene>
    <name evidence="1" type="ORF">PX52LOC_00727</name>
</gene>
<dbReference type="EMBL" id="CP042425">
    <property type="protein sequence ID" value="QEL13869.1"/>
    <property type="molecule type" value="Genomic_DNA"/>
</dbReference>
<protein>
    <submittedName>
        <fullName evidence="1">Uncharacterized protein</fullName>
    </submittedName>
</protein>
<reference evidence="2" key="1">
    <citation type="submission" date="2019-08" db="EMBL/GenBank/DDBJ databases">
        <title>Limnoglobus roseus gen. nov., sp. nov., a novel freshwater planctomycete with a giant genome from the family Gemmataceae.</title>
        <authorList>
            <person name="Kulichevskaya I.S."/>
            <person name="Naumoff D.G."/>
            <person name="Miroshnikov K."/>
            <person name="Ivanova A."/>
            <person name="Philippov D.A."/>
            <person name="Hakobyan A."/>
            <person name="Rijpstra I.C."/>
            <person name="Sinninghe Damste J.S."/>
            <person name="Liesack W."/>
            <person name="Dedysh S.N."/>
        </authorList>
    </citation>
    <scope>NUCLEOTIDE SEQUENCE [LARGE SCALE GENOMIC DNA]</scope>
    <source>
        <strain evidence="2">PX52</strain>
    </source>
</reference>
<dbReference type="OrthoDB" id="284733at2"/>
<keyword evidence="2" id="KW-1185">Reference proteome</keyword>
<dbReference type="RefSeq" id="WP_149108802.1">
    <property type="nucleotide sequence ID" value="NZ_CP042425.1"/>
</dbReference>
<dbReference type="KEGG" id="lrs:PX52LOC_00727"/>
<evidence type="ECO:0000313" key="1">
    <source>
        <dbReference type="EMBL" id="QEL13869.1"/>
    </source>
</evidence>
<proteinExistence type="predicted"/>
<dbReference type="Proteomes" id="UP000324974">
    <property type="component" value="Chromosome"/>
</dbReference>
<name>A0A5C1A458_9BACT</name>
<accession>A0A5C1A458</accession>
<evidence type="ECO:0000313" key="2">
    <source>
        <dbReference type="Proteomes" id="UP000324974"/>
    </source>
</evidence>
<sequence length="302" mass="33603">MAIINMTEMPRVGSIDEQGYRSYRREWLVETDDVNDGPRAVANAVGLAYSVGLYSQYNCGGSEVDLWARCKSQSSDPVQGQLNFWKFIANYDSKPFDNGTGSSDLNAGTQPTPAATQEPTLRPLMVKSVTVEVEEALTTDYSMPSKKVRASNGQAFSPPVMRKRYIPGITITTWLAYAPWGKKADYTGAVNNDTFLGFAPNTLKCTGYEIQSVFEQNLYYYQIDLTFLIGDPDWDVRVLDCGTYEYISTTMPNEKIKDSQGNFVTDPVPLDGSGRKLPLGDALVYLLFKDCKQRAFNSILTP</sequence>
<organism evidence="1 2">
    <name type="scientific">Limnoglobus roseus</name>
    <dbReference type="NCBI Taxonomy" id="2598579"/>
    <lineage>
        <taxon>Bacteria</taxon>
        <taxon>Pseudomonadati</taxon>
        <taxon>Planctomycetota</taxon>
        <taxon>Planctomycetia</taxon>
        <taxon>Gemmatales</taxon>
        <taxon>Gemmataceae</taxon>
        <taxon>Limnoglobus</taxon>
    </lineage>
</organism>
<dbReference type="AlphaFoldDB" id="A0A5C1A458"/>